<dbReference type="InterPro" id="IPR043128">
    <property type="entry name" value="Rev_trsase/Diguanyl_cyclase"/>
</dbReference>
<gene>
    <name evidence="1" type="ORF">MTR67_035390</name>
</gene>
<sequence>MVVIFLTLGPVDMDILGFGKRRCGKNHPGESLGDSRVCACFGCGKIGHRFRDFPSHAIKGKDGPQSEDEHVDHLRIVLQILTDHQLFVKYSICEFRLRSAAFPGHIVTDEGIKVDPKKTDVVKKWLRQLSSSDI</sequence>
<evidence type="ECO:0000313" key="1">
    <source>
        <dbReference type="EMBL" id="WMV42005.1"/>
    </source>
</evidence>
<dbReference type="EMBL" id="CP133619">
    <property type="protein sequence ID" value="WMV42005.1"/>
    <property type="molecule type" value="Genomic_DNA"/>
</dbReference>
<keyword evidence="2" id="KW-1185">Reference proteome</keyword>
<dbReference type="AlphaFoldDB" id="A0AAF0ZLH7"/>
<dbReference type="Gene3D" id="3.30.70.270">
    <property type="match status" value="1"/>
</dbReference>
<dbReference type="Proteomes" id="UP001234989">
    <property type="component" value="Chromosome 8"/>
</dbReference>
<proteinExistence type="predicted"/>
<organism evidence="1 2">
    <name type="scientific">Solanum verrucosum</name>
    <dbReference type="NCBI Taxonomy" id="315347"/>
    <lineage>
        <taxon>Eukaryota</taxon>
        <taxon>Viridiplantae</taxon>
        <taxon>Streptophyta</taxon>
        <taxon>Embryophyta</taxon>
        <taxon>Tracheophyta</taxon>
        <taxon>Spermatophyta</taxon>
        <taxon>Magnoliopsida</taxon>
        <taxon>eudicotyledons</taxon>
        <taxon>Gunneridae</taxon>
        <taxon>Pentapetalae</taxon>
        <taxon>asterids</taxon>
        <taxon>lamiids</taxon>
        <taxon>Solanales</taxon>
        <taxon>Solanaceae</taxon>
        <taxon>Solanoideae</taxon>
        <taxon>Solaneae</taxon>
        <taxon>Solanum</taxon>
    </lineage>
</organism>
<evidence type="ECO:0000313" key="2">
    <source>
        <dbReference type="Proteomes" id="UP001234989"/>
    </source>
</evidence>
<evidence type="ECO:0008006" key="3">
    <source>
        <dbReference type="Google" id="ProtNLM"/>
    </source>
</evidence>
<dbReference type="InterPro" id="IPR043502">
    <property type="entry name" value="DNA/RNA_pol_sf"/>
</dbReference>
<name>A0AAF0ZLH7_SOLVR</name>
<reference evidence="1" key="1">
    <citation type="submission" date="2023-08" db="EMBL/GenBank/DDBJ databases">
        <title>A de novo genome assembly of Solanum verrucosum Schlechtendal, a Mexican diploid species geographically isolated from the other diploid A-genome species in potato relatives.</title>
        <authorList>
            <person name="Hosaka K."/>
        </authorList>
    </citation>
    <scope>NUCLEOTIDE SEQUENCE</scope>
    <source>
        <tissue evidence="1">Young leaves</tissue>
    </source>
</reference>
<protein>
    <recommendedName>
        <fullName evidence="3">CCHC-type domain-containing protein</fullName>
    </recommendedName>
</protein>
<accession>A0AAF0ZLH7</accession>
<dbReference type="SUPFAM" id="SSF56672">
    <property type="entry name" value="DNA/RNA polymerases"/>
    <property type="match status" value="1"/>
</dbReference>